<feature type="transmembrane region" description="Helical" evidence="2">
    <location>
        <begin position="628"/>
        <end position="647"/>
    </location>
</feature>
<evidence type="ECO:0000256" key="2">
    <source>
        <dbReference type="SAM" id="Phobius"/>
    </source>
</evidence>
<feature type="transmembrane region" description="Helical" evidence="2">
    <location>
        <begin position="654"/>
        <end position="675"/>
    </location>
</feature>
<evidence type="ECO:0000256" key="1">
    <source>
        <dbReference type="SAM" id="MobiDB-lite"/>
    </source>
</evidence>
<feature type="transmembrane region" description="Helical" evidence="2">
    <location>
        <begin position="681"/>
        <end position="700"/>
    </location>
</feature>
<sequence>MAERVCEVCGATNDPAARFCRVCDSYLGWDSGGATLDGEPLAGSVPTVVASVATEQSLETDVAPPVAPTAGVETGEGAEASGPAATAVQPEASGQFEASGEASGQFEASGEFEASAKPGASAHPAPAEAPIAVLEATEALVAPDGPAIVALRLTNPSSIVDGYRIEPVAGPAWLEFSHDDAHLMPGQEAAVQLRLSLRGDVLVFAQRVPLTVRASSLADPSLTADAVLQLTVPPRGPSAALEVRPSLIRLEDAGAGEFTVRLDNRAANFPQTVRLTATDSEEAVRFAFAPSVVSVPPGQVVEVVVAFSAPLPAPGQELTRQVTIEAGNDAGRAAAPLTIVQRTAPEAVDQPVRVRIEPSTLALDRGNVGEFDVVIDHRGSHKPVTLAIAGRDPAHVIGFAFSTTQVVVEADAVERVRGRFSAPLPARGETARHPFTVVASDGVRDVEAAGTVELSSPPEPILTAGIAVDPPAQLVVNERQAAFTVAIDNRRGVDPLGVRLEGVSEDGAARLTFTPPELVVPPGTVGSSRFIVDAPQPEPRQTAVRKLHVSATDGVHRIEALATFTQARADRRPIVSRVLVIVGGMLVIIGALTEWFAGFPPFLPSAALIGDVVMFGVNPQDVGLTEPAMRVLVLLFAALMLLGMIGRSGRLTRAAAILVVLLSVAWLIFLAVVAVVPAIGIGLFLVWLGAVLGFVGGVLARPRTP</sequence>
<dbReference type="OrthoDB" id="4592765at2"/>
<gene>
    <name evidence="3" type="ORF">FLP10_11335</name>
</gene>
<keyword evidence="2" id="KW-0472">Membrane</keyword>
<proteinExistence type="predicted"/>
<feature type="transmembrane region" description="Helical" evidence="2">
    <location>
        <begin position="578"/>
        <end position="597"/>
    </location>
</feature>
<dbReference type="Proteomes" id="UP000324678">
    <property type="component" value="Chromosome"/>
</dbReference>
<evidence type="ECO:0000313" key="4">
    <source>
        <dbReference type="Proteomes" id="UP000324678"/>
    </source>
</evidence>
<feature type="region of interest" description="Disordered" evidence="1">
    <location>
        <begin position="59"/>
        <end position="124"/>
    </location>
</feature>
<dbReference type="RefSeq" id="WP_149160962.1">
    <property type="nucleotide sequence ID" value="NZ_CP043505.1"/>
</dbReference>
<dbReference type="EMBL" id="CP043505">
    <property type="protein sequence ID" value="QEO14943.1"/>
    <property type="molecule type" value="Genomic_DNA"/>
</dbReference>
<organism evidence="3 4">
    <name type="scientific">Agromyces intestinalis</name>
    <dbReference type="NCBI Taxonomy" id="2592652"/>
    <lineage>
        <taxon>Bacteria</taxon>
        <taxon>Bacillati</taxon>
        <taxon>Actinomycetota</taxon>
        <taxon>Actinomycetes</taxon>
        <taxon>Micrococcales</taxon>
        <taxon>Microbacteriaceae</taxon>
        <taxon>Agromyces</taxon>
    </lineage>
</organism>
<reference evidence="3 4" key="1">
    <citation type="submission" date="2019-09" db="EMBL/GenBank/DDBJ databases">
        <title>Genome sequencing of strain KACC 19306.</title>
        <authorList>
            <person name="Heo J."/>
            <person name="Kim S.-J."/>
            <person name="Kim J.-S."/>
            <person name="Hong S.-B."/>
            <person name="Kwon S.-W."/>
        </authorList>
    </citation>
    <scope>NUCLEOTIDE SEQUENCE [LARGE SCALE GENOMIC DNA]</scope>
    <source>
        <strain evidence="3 4">KACC 19306</strain>
    </source>
</reference>
<evidence type="ECO:0000313" key="3">
    <source>
        <dbReference type="EMBL" id="QEO14943.1"/>
    </source>
</evidence>
<name>A0A5C1YFU6_9MICO</name>
<dbReference type="KEGG" id="ail:FLP10_11335"/>
<keyword evidence="2" id="KW-1133">Transmembrane helix</keyword>
<keyword evidence="2" id="KW-0812">Transmembrane</keyword>
<dbReference type="AlphaFoldDB" id="A0A5C1YFU6"/>
<accession>A0A5C1YFU6</accession>
<keyword evidence="4" id="KW-1185">Reference proteome</keyword>
<protein>
    <submittedName>
        <fullName evidence="3">Uncharacterized protein</fullName>
    </submittedName>
</protein>